<dbReference type="CDD" id="cd00684">
    <property type="entry name" value="Terpene_cyclase_plant_C1"/>
    <property type="match status" value="1"/>
</dbReference>
<comment type="caution">
    <text evidence="8">The sequence shown here is derived from an EMBL/GenBank/DDBJ whole genome shotgun (WGS) entry which is preliminary data.</text>
</comment>
<feature type="domain" description="Terpene synthase metal-binding" evidence="7">
    <location>
        <begin position="204"/>
        <end position="402"/>
    </location>
</feature>
<dbReference type="InterPro" id="IPR034741">
    <property type="entry name" value="Terpene_cyclase-like_1_C"/>
</dbReference>
<feature type="domain" description="Terpene synthase N-terminal" evidence="6">
    <location>
        <begin position="2"/>
        <end position="147"/>
    </location>
</feature>
<dbReference type="GO" id="GO:0016102">
    <property type="term" value="P:diterpenoid biosynthetic process"/>
    <property type="evidence" value="ECO:0007669"/>
    <property type="project" value="InterPro"/>
</dbReference>
<dbReference type="Pfam" id="PF03936">
    <property type="entry name" value="Terpene_synth_C"/>
    <property type="match status" value="2"/>
</dbReference>
<dbReference type="GO" id="GO:0000287">
    <property type="term" value="F:magnesium ion binding"/>
    <property type="evidence" value="ECO:0007669"/>
    <property type="project" value="InterPro"/>
</dbReference>
<dbReference type="SUPFAM" id="SSF48576">
    <property type="entry name" value="Terpenoid synthases"/>
    <property type="match status" value="2"/>
</dbReference>
<evidence type="ECO:0000256" key="4">
    <source>
        <dbReference type="ARBA" id="ARBA00022723"/>
    </source>
</evidence>
<dbReference type="PANTHER" id="PTHR31225">
    <property type="entry name" value="OS04G0344100 PROTEIN-RELATED"/>
    <property type="match status" value="1"/>
</dbReference>
<gene>
    <name evidence="8" type="ORF">Sangu_0937400</name>
</gene>
<dbReference type="InterPro" id="IPR005630">
    <property type="entry name" value="Terpene_synthase_metal-bd"/>
</dbReference>
<evidence type="ECO:0000256" key="5">
    <source>
        <dbReference type="ARBA" id="ARBA00023239"/>
    </source>
</evidence>
<dbReference type="Pfam" id="PF01397">
    <property type="entry name" value="Terpene_synth"/>
    <property type="match status" value="1"/>
</dbReference>
<feature type="domain" description="Terpene synthase metal-binding" evidence="7">
    <location>
        <begin position="404"/>
        <end position="519"/>
    </location>
</feature>
<comment type="cofactor">
    <cofactor evidence="1">
        <name>Mg(2+)</name>
        <dbReference type="ChEBI" id="CHEBI:18420"/>
    </cofactor>
</comment>
<dbReference type="FunFam" id="1.50.10.130:FF:000001">
    <property type="entry name" value="Isoprene synthase, chloroplastic"/>
    <property type="match status" value="1"/>
</dbReference>
<evidence type="ECO:0000256" key="2">
    <source>
        <dbReference type="ARBA" id="ARBA00004721"/>
    </source>
</evidence>
<evidence type="ECO:0000313" key="8">
    <source>
        <dbReference type="EMBL" id="KAL0353561.1"/>
    </source>
</evidence>
<comment type="pathway">
    <text evidence="2">Secondary metabolite biosynthesis; terpenoid biosynthesis.</text>
</comment>
<dbReference type="SFLD" id="SFLDS00005">
    <property type="entry name" value="Isoprenoid_Synthase_Type_I"/>
    <property type="match status" value="1"/>
</dbReference>
<sequence length="578" mass="67215">MVRKVLAQTPDHSYKKLEFIDAIQRLGVGYHFEEEIDKSLQYIHDTYLEYSTKDDDLRAVALRFRLLRQHGYPVSCDVFDKFIDSEGNFKASLIKNIEGMLELFEAAQFRIAGDEVLEKALEFSSSNLEASLPNMSCALSRQVKEALKIQILKSSNRVGAKKFISIYQQNESHSEILLNFAKLDFNFVQKMHQKELSHITRWWKDLDFANRLPFARDRVVECYFWALEVYFEPRYHIARIMLAKIINMTSILDDIYDVYGTLDDLQLFTDFIQRWDVNVLDQLPSYMRICFEALSDVYIEMENQLEKTSESYRVKYAKEEMQKMVRAYLEEAKWCYNKDMPTMEEYMKVAIVTATFMTSSTTSLVGMGNLVTKKDFDWITSEPLFLLASSTVCRLTNDMVGYGMKKVVRAYIEEAKWSYNKDMPRMEEYMKVAIVTSTYITTSLVGMGNLVTKKDFDWITSEPLLVLASSTICRLTNDLVGYGFEKKPTAVECYMNENGASKEEAFAELEKQVTKAWMDMNQEWLRPTIPVSMSVLTRVLNFTRIAHLFYVEDDEYTNSKANIKDIIHSVLVEPIVTV</sequence>
<dbReference type="PANTHER" id="PTHR31225:SF221">
    <property type="entry name" value="(-)-GERMACRENE D SYNTHASE"/>
    <property type="match status" value="1"/>
</dbReference>
<dbReference type="AlphaFoldDB" id="A0AAW2PFZ9"/>
<reference evidence="8" key="2">
    <citation type="journal article" date="2024" name="Plant">
        <title>Genomic evolution and insights into agronomic trait innovations of Sesamum species.</title>
        <authorList>
            <person name="Miao H."/>
            <person name="Wang L."/>
            <person name="Qu L."/>
            <person name="Liu H."/>
            <person name="Sun Y."/>
            <person name="Le M."/>
            <person name="Wang Q."/>
            <person name="Wei S."/>
            <person name="Zheng Y."/>
            <person name="Lin W."/>
            <person name="Duan Y."/>
            <person name="Cao H."/>
            <person name="Xiong S."/>
            <person name="Wang X."/>
            <person name="Wei L."/>
            <person name="Li C."/>
            <person name="Ma Q."/>
            <person name="Ju M."/>
            <person name="Zhao R."/>
            <person name="Li G."/>
            <person name="Mu C."/>
            <person name="Tian Q."/>
            <person name="Mei H."/>
            <person name="Zhang T."/>
            <person name="Gao T."/>
            <person name="Zhang H."/>
        </authorList>
    </citation>
    <scope>NUCLEOTIDE SEQUENCE</scope>
    <source>
        <strain evidence="8">G01</strain>
    </source>
</reference>
<dbReference type="Gene3D" id="1.10.600.10">
    <property type="entry name" value="Farnesyl Diphosphate Synthase"/>
    <property type="match status" value="2"/>
</dbReference>
<keyword evidence="4" id="KW-0479">Metal-binding</keyword>
<dbReference type="SUPFAM" id="SSF48239">
    <property type="entry name" value="Terpenoid cyclases/Protein prenyltransferases"/>
    <property type="match status" value="1"/>
</dbReference>
<evidence type="ECO:0000259" key="7">
    <source>
        <dbReference type="Pfam" id="PF03936"/>
    </source>
</evidence>
<dbReference type="InterPro" id="IPR044814">
    <property type="entry name" value="Terpene_cyclase_plant_C1"/>
</dbReference>
<protein>
    <submittedName>
        <fullName evidence="8">Germacrene-D synthase</fullName>
    </submittedName>
</protein>
<proteinExistence type="inferred from homology"/>
<dbReference type="InterPro" id="IPR050148">
    <property type="entry name" value="Terpene_synthase-like"/>
</dbReference>
<name>A0AAW2PFZ9_9LAMI</name>
<accession>A0AAW2PFZ9</accession>
<organism evidence="8">
    <name type="scientific">Sesamum angustifolium</name>
    <dbReference type="NCBI Taxonomy" id="2727405"/>
    <lineage>
        <taxon>Eukaryota</taxon>
        <taxon>Viridiplantae</taxon>
        <taxon>Streptophyta</taxon>
        <taxon>Embryophyta</taxon>
        <taxon>Tracheophyta</taxon>
        <taxon>Spermatophyta</taxon>
        <taxon>Magnoliopsida</taxon>
        <taxon>eudicotyledons</taxon>
        <taxon>Gunneridae</taxon>
        <taxon>Pentapetalae</taxon>
        <taxon>asterids</taxon>
        <taxon>lamiids</taxon>
        <taxon>Lamiales</taxon>
        <taxon>Pedaliaceae</taxon>
        <taxon>Sesamum</taxon>
    </lineage>
</organism>
<dbReference type="EMBL" id="JACGWK010000005">
    <property type="protein sequence ID" value="KAL0353561.1"/>
    <property type="molecule type" value="Genomic_DNA"/>
</dbReference>
<evidence type="ECO:0000259" key="6">
    <source>
        <dbReference type="Pfam" id="PF01397"/>
    </source>
</evidence>
<evidence type="ECO:0000256" key="3">
    <source>
        <dbReference type="ARBA" id="ARBA00006333"/>
    </source>
</evidence>
<keyword evidence="5" id="KW-0456">Lyase</keyword>
<evidence type="ECO:0000256" key="1">
    <source>
        <dbReference type="ARBA" id="ARBA00001946"/>
    </source>
</evidence>
<dbReference type="Gene3D" id="1.50.10.130">
    <property type="entry name" value="Terpene synthase, N-terminal domain"/>
    <property type="match status" value="1"/>
</dbReference>
<dbReference type="FunFam" id="1.10.600.10:FF:000007">
    <property type="entry name" value="Isoprene synthase, chloroplastic"/>
    <property type="match status" value="1"/>
</dbReference>
<dbReference type="InterPro" id="IPR008930">
    <property type="entry name" value="Terpenoid_cyclase/PrenylTrfase"/>
</dbReference>
<dbReference type="InterPro" id="IPR001906">
    <property type="entry name" value="Terpene_synth_N"/>
</dbReference>
<dbReference type="SFLD" id="SFLDG01019">
    <property type="entry name" value="Terpene_Cyclase_Like_1_C_Termi"/>
    <property type="match status" value="1"/>
</dbReference>
<dbReference type="InterPro" id="IPR008949">
    <property type="entry name" value="Isoprenoid_synthase_dom_sf"/>
</dbReference>
<reference evidence="8" key="1">
    <citation type="submission" date="2020-06" db="EMBL/GenBank/DDBJ databases">
        <authorList>
            <person name="Li T."/>
            <person name="Hu X."/>
            <person name="Zhang T."/>
            <person name="Song X."/>
            <person name="Zhang H."/>
            <person name="Dai N."/>
            <person name="Sheng W."/>
            <person name="Hou X."/>
            <person name="Wei L."/>
        </authorList>
    </citation>
    <scope>NUCLEOTIDE SEQUENCE</scope>
    <source>
        <strain evidence="8">G01</strain>
        <tissue evidence="8">Leaf</tissue>
    </source>
</reference>
<dbReference type="GO" id="GO:0010333">
    <property type="term" value="F:terpene synthase activity"/>
    <property type="evidence" value="ECO:0007669"/>
    <property type="project" value="InterPro"/>
</dbReference>
<dbReference type="InterPro" id="IPR036965">
    <property type="entry name" value="Terpene_synth_N_sf"/>
</dbReference>
<comment type="similarity">
    <text evidence="3">Belongs to the terpene synthase family.</text>
</comment>